<dbReference type="Pfam" id="PF08811">
    <property type="entry name" value="DUF1800"/>
    <property type="match status" value="2"/>
</dbReference>
<comment type="caution">
    <text evidence="1">The sequence shown here is derived from an EMBL/GenBank/DDBJ whole genome shotgun (WGS) entry which is preliminary data.</text>
</comment>
<organism evidence="1 2">
    <name type="scientific">Skeletonema marinoi</name>
    <dbReference type="NCBI Taxonomy" id="267567"/>
    <lineage>
        <taxon>Eukaryota</taxon>
        <taxon>Sar</taxon>
        <taxon>Stramenopiles</taxon>
        <taxon>Ochrophyta</taxon>
        <taxon>Bacillariophyta</taxon>
        <taxon>Coscinodiscophyceae</taxon>
        <taxon>Thalassiosirophycidae</taxon>
        <taxon>Thalassiosirales</taxon>
        <taxon>Skeletonemataceae</taxon>
        <taxon>Skeletonema</taxon>
        <taxon>Skeletonema marinoi-dohrnii complex</taxon>
    </lineage>
</organism>
<name>A0AAD8XWF9_9STRA</name>
<dbReference type="PANTHER" id="PTHR43737">
    <property type="entry name" value="BLL7424 PROTEIN"/>
    <property type="match status" value="1"/>
</dbReference>
<dbReference type="PANTHER" id="PTHR43737:SF1">
    <property type="entry name" value="DUF1501 DOMAIN-CONTAINING PROTEIN"/>
    <property type="match status" value="1"/>
</dbReference>
<dbReference type="EMBL" id="JATAAI010000036">
    <property type="protein sequence ID" value="KAK1734854.1"/>
    <property type="molecule type" value="Genomic_DNA"/>
</dbReference>
<sequence length="936" mass="103180">MSIWELSAQRHTTWAQLAMHADDQLRQRQSWALSQIISVGLPGSGTANEVNEPYPSFYDQYVRNGFGSYRNLLKDISFNKIMSEWLSFLDNKSLQYNINKGSIMYADENFAREIMQLFSIGLFMLNKDGSKVLDEDGKPVETYTIDDIMSYATAWTGFEERDARGGASAGDRNVDRSLDPLYINPESRDHFPKSNLYGGFIGDQVALCNDLPDRAFLRKGATYKILGSDPTPTLLSSEVAVEMNPDRPKMELLPSSPLFNRLCSPDSNGDCTFPSKVVLEDNLFYDDAAKLGLEYKVETLRTVEMKAGMSHPMYYEYVRQPCVEHSFYSDAKKVIQGQVSGDAVQDNVMCADPTLPVATSMCLEPDSEQSVGGTVHCNYMGERMTYNSAIETCAAKGLELGEPWLFRNYPHESGPCAKGASFTDFRSWTDSTCQVKVKVSFDAGKVAIVHSPSPDHGGMTNTEPSVSEASLNFFKTPWTNGHFPSLNDCLSIGSCHVHDDESCICDTEVAVNDVFTSSSEISSIADLKAALHIGAADPQSFEDGHFTNIGSCEVDGLAVYSTGGDCTSFDSDTIFSFEWKSKPLFLKNIKSEVHISGSSFVFRNPVQFISVVQTEARDAYHETDEVLDSLFYHPSHPPYLAMVLAQRFGLSNASPSLIERAVTAYEAGSYESNNLQFGSGKYGDLGSLIAVILLDPESREAVLDADQSHGHAKAPLDKVISVFRSMGLKFESPLVMPTLLDSYDTIGQGSYESPSVFNFYLVEFAHPGAVQDASLTSPETSLYQSYRLLYLLDALSTTVKFGVNDCPRVPTFEGWKISSPFQCSTVEGNTNFSPARFSYWPSSVESVQSIVSELSLLLTSSRMTTSNEALITSLVQPIFDTGDISKAIRAAQQYILTTPEAHTTGIARISGNERQITGYESKPRGAYKALVFLNFA</sequence>
<dbReference type="InterPro" id="IPR014917">
    <property type="entry name" value="DUF1800"/>
</dbReference>
<gene>
    <name evidence="1" type="ORF">QTG54_014314</name>
</gene>
<dbReference type="AlphaFoldDB" id="A0AAD8XWF9"/>
<accession>A0AAD8XWF9</accession>
<proteinExistence type="predicted"/>
<feature type="non-terminal residue" evidence="1">
    <location>
        <position position="936"/>
    </location>
</feature>
<reference evidence="1" key="1">
    <citation type="submission" date="2023-06" db="EMBL/GenBank/DDBJ databases">
        <title>Survivors Of The Sea: Transcriptome response of Skeletonema marinoi to long-term dormancy.</title>
        <authorList>
            <person name="Pinder M.I.M."/>
            <person name="Kourtchenko O."/>
            <person name="Robertson E.K."/>
            <person name="Larsson T."/>
            <person name="Maumus F."/>
            <person name="Osuna-Cruz C.M."/>
            <person name="Vancaester E."/>
            <person name="Stenow R."/>
            <person name="Vandepoele K."/>
            <person name="Ploug H."/>
            <person name="Bruchert V."/>
            <person name="Godhe A."/>
            <person name="Topel M."/>
        </authorList>
    </citation>
    <scope>NUCLEOTIDE SEQUENCE</scope>
    <source>
        <strain evidence="1">R05AC</strain>
    </source>
</reference>
<protein>
    <submittedName>
        <fullName evidence="1">DUF1800 domain-containing protein</fullName>
    </submittedName>
</protein>
<keyword evidence="2" id="KW-1185">Reference proteome</keyword>
<dbReference type="Proteomes" id="UP001224775">
    <property type="component" value="Unassembled WGS sequence"/>
</dbReference>
<evidence type="ECO:0000313" key="2">
    <source>
        <dbReference type="Proteomes" id="UP001224775"/>
    </source>
</evidence>
<evidence type="ECO:0000313" key="1">
    <source>
        <dbReference type="EMBL" id="KAK1734854.1"/>
    </source>
</evidence>